<dbReference type="NCBIfam" id="TIGR00012">
    <property type="entry name" value="L29"/>
    <property type="match status" value="1"/>
</dbReference>
<comment type="caution">
    <text evidence="6">The sequence shown here is derived from an EMBL/GenBank/DDBJ whole genome shotgun (WGS) entry which is preliminary data.</text>
</comment>
<evidence type="ECO:0000313" key="7">
    <source>
        <dbReference type="Proteomes" id="UP000034508"/>
    </source>
</evidence>
<dbReference type="GO" id="GO:0006412">
    <property type="term" value="P:translation"/>
    <property type="evidence" value="ECO:0007669"/>
    <property type="project" value="UniProtKB-UniRule"/>
</dbReference>
<comment type="similarity">
    <text evidence="1 5">Belongs to the universal ribosomal protein uL29 family.</text>
</comment>
<keyword evidence="3 5" id="KW-0687">Ribonucleoprotein</keyword>
<keyword evidence="2 5" id="KW-0689">Ribosomal protein</keyword>
<dbReference type="InterPro" id="IPR050063">
    <property type="entry name" value="Ribosomal_protein_uL29"/>
</dbReference>
<evidence type="ECO:0000256" key="5">
    <source>
        <dbReference type="HAMAP-Rule" id="MF_00374"/>
    </source>
</evidence>
<dbReference type="HAMAP" id="MF_00374">
    <property type="entry name" value="Ribosomal_uL29"/>
    <property type="match status" value="1"/>
</dbReference>
<dbReference type="EMBL" id="LBSM01000007">
    <property type="protein sequence ID" value="KKQ18202.1"/>
    <property type="molecule type" value="Genomic_DNA"/>
</dbReference>
<dbReference type="PANTHER" id="PTHR10916">
    <property type="entry name" value="60S RIBOSOMAL PROTEIN L35/50S RIBOSOMAL PROTEIN L29"/>
    <property type="match status" value="1"/>
</dbReference>
<evidence type="ECO:0000313" key="6">
    <source>
        <dbReference type="EMBL" id="KKQ18202.1"/>
    </source>
</evidence>
<evidence type="ECO:0000256" key="2">
    <source>
        <dbReference type="ARBA" id="ARBA00022980"/>
    </source>
</evidence>
<dbReference type="AlphaFoldDB" id="A0A0G0FKF7"/>
<dbReference type="PANTHER" id="PTHR10916:SF0">
    <property type="entry name" value="LARGE RIBOSOMAL SUBUNIT PROTEIN UL29C"/>
    <property type="match status" value="1"/>
</dbReference>
<dbReference type="InterPro" id="IPR036049">
    <property type="entry name" value="Ribosomal_uL29_sf"/>
</dbReference>
<organism evidence="6 7">
    <name type="scientific">Berkelbacteria bacterium GW2011_GWA1_36_9</name>
    <dbReference type="NCBI Taxonomy" id="1618331"/>
    <lineage>
        <taxon>Bacteria</taxon>
        <taxon>Candidatus Berkelbacteria</taxon>
    </lineage>
</organism>
<evidence type="ECO:0000256" key="1">
    <source>
        <dbReference type="ARBA" id="ARBA00009254"/>
    </source>
</evidence>
<dbReference type="Pfam" id="PF00831">
    <property type="entry name" value="Ribosomal_L29"/>
    <property type="match status" value="1"/>
</dbReference>
<dbReference type="GO" id="GO:0003735">
    <property type="term" value="F:structural constituent of ribosome"/>
    <property type="evidence" value="ECO:0007669"/>
    <property type="project" value="InterPro"/>
</dbReference>
<dbReference type="InterPro" id="IPR001854">
    <property type="entry name" value="Ribosomal_uL29"/>
</dbReference>
<dbReference type="Proteomes" id="UP000034508">
    <property type="component" value="Unassembled WGS sequence"/>
</dbReference>
<reference evidence="6 7" key="1">
    <citation type="journal article" date="2015" name="Nature">
        <title>rRNA introns, odd ribosomes, and small enigmatic genomes across a large radiation of phyla.</title>
        <authorList>
            <person name="Brown C.T."/>
            <person name="Hug L.A."/>
            <person name="Thomas B.C."/>
            <person name="Sharon I."/>
            <person name="Castelle C.J."/>
            <person name="Singh A."/>
            <person name="Wilkins M.J."/>
            <person name="Williams K.H."/>
            <person name="Banfield J.F."/>
        </authorList>
    </citation>
    <scope>NUCLEOTIDE SEQUENCE [LARGE SCALE GENOMIC DNA]</scope>
</reference>
<dbReference type="SUPFAM" id="SSF46561">
    <property type="entry name" value="Ribosomal protein L29 (L29p)"/>
    <property type="match status" value="1"/>
</dbReference>
<evidence type="ECO:0000256" key="4">
    <source>
        <dbReference type="ARBA" id="ARBA00035204"/>
    </source>
</evidence>
<evidence type="ECO:0000256" key="3">
    <source>
        <dbReference type="ARBA" id="ARBA00023274"/>
    </source>
</evidence>
<sequence length="74" mass="9039">MKTTVELQELRSKDKKDLYKELQSLQKKLTELRMGQSFRKLKNYHEITQTRKKIARLWTILSEKIFEEQVKLNK</sequence>
<dbReference type="GO" id="GO:0022625">
    <property type="term" value="C:cytosolic large ribosomal subunit"/>
    <property type="evidence" value="ECO:0007669"/>
    <property type="project" value="TreeGrafter"/>
</dbReference>
<gene>
    <name evidence="5" type="primary">rpmC</name>
    <name evidence="6" type="ORF">US31_C0007G0008</name>
</gene>
<name>A0A0G0FKF7_9BACT</name>
<proteinExistence type="inferred from homology"/>
<dbReference type="Gene3D" id="1.10.287.310">
    <property type="match status" value="1"/>
</dbReference>
<protein>
    <recommendedName>
        <fullName evidence="4 5">Large ribosomal subunit protein uL29</fullName>
    </recommendedName>
</protein>
<accession>A0A0G0FKF7</accession>